<evidence type="ECO:0000256" key="1">
    <source>
        <dbReference type="SAM" id="MobiDB-lite"/>
    </source>
</evidence>
<name>A0A1F5NGC9_9BACT</name>
<evidence type="ECO:0000313" key="6">
    <source>
        <dbReference type="EMBL" id="OGE76562.1"/>
    </source>
</evidence>
<proteinExistence type="predicted"/>
<feature type="transmembrane region" description="Helical" evidence="2">
    <location>
        <begin position="332"/>
        <end position="354"/>
    </location>
</feature>
<comment type="caution">
    <text evidence="6">The sequence shown here is derived from an EMBL/GenBank/DDBJ whole genome shotgun (WGS) entry which is preliminary data.</text>
</comment>
<evidence type="ECO:0000313" key="7">
    <source>
        <dbReference type="Proteomes" id="UP000176547"/>
    </source>
</evidence>
<dbReference type="InterPro" id="IPR018702">
    <property type="entry name" value="DUF2207"/>
</dbReference>
<accession>A0A1F5NGC9</accession>
<dbReference type="EMBL" id="MFEG01000003">
    <property type="protein sequence ID" value="OGE76562.1"/>
    <property type="molecule type" value="Genomic_DNA"/>
</dbReference>
<evidence type="ECO:0000259" key="4">
    <source>
        <dbReference type="Pfam" id="PF09972"/>
    </source>
</evidence>
<feature type="domain" description="DUF2207" evidence="4">
    <location>
        <begin position="44"/>
        <end position="229"/>
    </location>
</feature>
<feature type="transmembrane region" description="Helical" evidence="2">
    <location>
        <begin position="247"/>
        <end position="270"/>
    </location>
</feature>
<organism evidence="6 7">
    <name type="scientific">Candidatus Doudnabacteria bacterium RIFCSPHIGHO2_01_52_17</name>
    <dbReference type="NCBI Taxonomy" id="1817820"/>
    <lineage>
        <taxon>Bacteria</taxon>
        <taxon>Candidatus Doudnaibacteriota</taxon>
    </lineage>
</organism>
<feature type="signal peptide" evidence="3">
    <location>
        <begin position="1"/>
        <end position="26"/>
    </location>
</feature>
<evidence type="ECO:0000259" key="5">
    <source>
        <dbReference type="Pfam" id="PF20990"/>
    </source>
</evidence>
<sequence>MSLKRNRARIMLFFGLTLVLSQGSLAQAQSETQVYAYQRIATYIAVNTDTTIDVEEHQVFVYEGSFHVGWRSILLDRVDAITDVQVIDGRTGQPLVEVGRRLDKLDPDSWGKFTTFREGGAQNIEWYYNLADTTYEWVLRYKVHGAIAFGRVSDRLYWDIFTDYQVPVGKTEVEIILPAAAAQNTVGQYSYRTFDAGAGAQSYDEGSGTFSFTDQRFSVGEDYTIDVSWPHGVVDQGAYWRDFLKIYYGYIGGAATLLLALLVGIVRWWVAEGSQKGKGTIVPQYEPPENLRPAMAEVVTKEKLTNKGLTATIVDLAIRGFVKIEEDQKKNWGWPALAGAIAIGAGILLASLFVGKGLGAFLVGFVFIFLLLFSVLFRLLKFRGQVLRQKDYIVKNLRSWATSPLLEEYEKEYLQALFRGGEDFSTRRLRGSQIEGRKLYEAIKKVKETIYKNTEVKTKAFEVGLTEEKTKHIIWAVIFGADVMLFFLFTATGNQIVFFLTAAVTASVALWSYWKYEARLNEQGRILKEDWLGFKLYLQVAERYRMQNLTPDLFEKFLPYAMVFGVEKKWAKAFEGMHLPPPNWYAGGVAYSVSGGGAGGFSPSGFSVSFSSSFASAFSSSGAGGGGAGGGGAGGGGGGGGGGAG</sequence>
<keyword evidence="3" id="KW-0732">Signal</keyword>
<dbReference type="Proteomes" id="UP000176547">
    <property type="component" value="Unassembled WGS sequence"/>
</dbReference>
<gene>
    <name evidence="6" type="ORF">A3K06_03585</name>
</gene>
<feature type="region of interest" description="Disordered" evidence="1">
    <location>
        <begin position="626"/>
        <end position="645"/>
    </location>
</feature>
<keyword evidence="2" id="KW-1133">Transmembrane helix</keyword>
<dbReference type="AlphaFoldDB" id="A0A1F5NGC9"/>
<feature type="domain" description="Predicted membrane protein YciQ-like C-terminal" evidence="5">
    <location>
        <begin position="283"/>
        <end position="574"/>
    </location>
</feature>
<evidence type="ECO:0000256" key="2">
    <source>
        <dbReference type="SAM" id="Phobius"/>
    </source>
</evidence>
<keyword evidence="2" id="KW-0812">Transmembrane</keyword>
<dbReference type="Pfam" id="PF20990">
    <property type="entry name" value="DUF2207_C"/>
    <property type="match status" value="1"/>
</dbReference>
<feature type="chain" id="PRO_5009520134" description="DUF2207 domain-containing protein" evidence="3">
    <location>
        <begin position="27"/>
        <end position="645"/>
    </location>
</feature>
<feature type="transmembrane region" description="Helical" evidence="2">
    <location>
        <begin position="360"/>
        <end position="380"/>
    </location>
</feature>
<keyword evidence="2" id="KW-0472">Membrane</keyword>
<feature type="transmembrane region" description="Helical" evidence="2">
    <location>
        <begin position="473"/>
        <end position="490"/>
    </location>
</feature>
<evidence type="ECO:0000256" key="3">
    <source>
        <dbReference type="SAM" id="SignalP"/>
    </source>
</evidence>
<dbReference type="Pfam" id="PF09972">
    <property type="entry name" value="DUF2207"/>
    <property type="match status" value="1"/>
</dbReference>
<dbReference type="InterPro" id="IPR048389">
    <property type="entry name" value="YciQ-like_C"/>
</dbReference>
<evidence type="ECO:0008006" key="8">
    <source>
        <dbReference type="Google" id="ProtNLM"/>
    </source>
</evidence>
<reference evidence="6 7" key="1">
    <citation type="journal article" date="2016" name="Nat. Commun.">
        <title>Thousands of microbial genomes shed light on interconnected biogeochemical processes in an aquifer system.</title>
        <authorList>
            <person name="Anantharaman K."/>
            <person name="Brown C.T."/>
            <person name="Hug L.A."/>
            <person name="Sharon I."/>
            <person name="Castelle C.J."/>
            <person name="Probst A.J."/>
            <person name="Thomas B.C."/>
            <person name="Singh A."/>
            <person name="Wilkins M.J."/>
            <person name="Karaoz U."/>
            <person name="Brodie E.L."/>
            <person name="Williams K.H."/>
            <person name="Hubbard S.S."/>
            <person name="Banfield J.F."/>
        </authorList>
    </citation>
    <scope>NUCLEOTIDE SEQUENCE [LARGE SCALE GENOMIC DNA]</scope>
</reference>
<feature type="transmembrane region" description="Helical" evidence="2">
    <location>
        <begin position="496"/>
        <end position="514"/>
    </location>
</feature>
<protein>
    <recommendedName>
        <fullName evidence="8">DUF2207 domain-containing protein</fullName>
    </recommendedName>
</protein>